<dbReference type="RefSeq" id="WP_103886138.1">
    <property type="nucleotide sequence ID" value="NZ_FNVU01000005.1"/>
</dbReference>
<evidence type="ECO:0000256" key="1">
    <source>
        <dbReference type="SAM" id="Phobius"/>
    </source>
</evidence>
<dbReference type="AlphaFoldDB" id="A0A1H6AG00"/>
<reference evidence="2 3" key="1">
    <citation type="submission" date="2016-10" db="EMBL/GenBank/DDBJ databases">
        <authorList>
            <person name="de Groot N.N."/>
        </authorList>
    </citation>
    <scope>NUCLEOTIDE SEQUENCE [LARGE SCALE GENOMIC DNA]</scope>
    <source>
        <strain evidence="2 3">CGMCC 4.2023</strain>
    </source>
</reference>
<organism evidence="2 3">
    <name type="scientific">Actinacidiphila yanglinensis</name>
    <dbReference type="NCBI Taxonomy" id="310779"/>
    <lineage>
        <taxon>Bacteria</taxon>
        <taxon>Bacillati</taxon>
        <taxon>Actinomycetota</taxon>
        <taxon>Actinomycetes</taxon>
        <taxon>Kitasatosporales</taxon>
        <taxon>Streptomycetaceae</taxon>
        <taxon>Actinacidiphila</taxon>
    </lineage>
</organism>
<keyword evidence="3" id="KW-1185">Reference proteome</keyword>
<accession>A0A1H6AG00</accession>
<sequence>MSTHGSRPSGCTPFEQELVNAMKDFMNTAETPHFDTAAIARGARRKRATAIAGIATALVVAGAGTALAAGATGGSSHTTQRTAAATADSTTLLVRTSDGTATEQLAGVSSARARVALVHFGLTPTFTRVRKADCSKPEDAVVLVSPHAPTVVHAGDTVLVTTCYR</sequence>
<keyword evidence="1" id="KW-0812">Transmembrane</keyword>
<evidence type="ECO:0008006" key="4">
    <source>
        <dbReference type="Google" id="ProtNLM"/>
    </source>
</evidence>
<evidence type="ECO:0000313" key="2">
    <source>
        <dbReference type="EMBL" id="SEG46945.1"/>
    </source>
</evidence>
<gene>
    <name evidence="2" type="ORF">SAMN05216223_105350</name>
</gene>
<evidence type="ECO:0000313" key="3">
    <source>
        <dbReference type="Proteomes" id="UP000236754"/>
    </source>
</evidence>
<proteinExistence type="predicted"/>
<keyword evidence="1" id="KW-0472">Membrane</keyword>
<dbReference type="EMBL" id="FNVU01000005">
    <property type="protein sequence ID" value="SEG46945.1"/>
    <property type="molecule type" value="Genomic_DNA"/>
</dbReference>
<keyword evidence="1" id="KW-1133">Transmembrane helix</keyword>
<dbReference type="Proteomes" id="UP000236754">
    <property type="component" value="Unassembled WGS sequence"/>
</dbReference>
<feature type="transmembrane region" description="Helical" evidence="1">
    <location>
        <begin position="50"/>
        <end position="71"/>
    </location>
</feature>
<protein>
    <recommendedName>
        <fullName evidence="4">PASTA domain-containing protein</fullName>
    </recommendedName>
</protein>
<dbReference type="OrthoDB" id="4224478at2"/>
<name>A0A1H6AG00_9ACTN</name>